<feature type="compositionally biased region" description="Low complexity" evidence="12">
    <location>
        <begin position="258"/>
        <end position="271"/>
    </location>
</feature>
<keyword evidence="6 13" id="KW-0472">Membrane</keyword>
<dbReference type="Gene3D" id="1.20.1070.10">
    <property type="entry name" value="Rhodopsin 7-helix transmembrane proteins"/>
    <property type="match status" value="1"/>
</dbReference>
<evidence type="ECO:0000256" key="4">
    <source>
        <dbReference type="ARBA" id="ARBA00022989"/>
    </source>
</evidence>
<evidence type="ECO:0000259" key="14">
    <source>
        <dbReference type="PROSITE" id="PS50262"/>
    </source>
</evidence>
<feature type="transmembrane region" description="Helical" evidence="13">
    <location>
        <begin position="122"/>
        <end position="143"/>
    </location>
</feature>
<dbReference type="SUPFAM" id="SSF81321">
    <property type="entry name" value="Family A G protein-coupled receptor-like"/>
    <property type="match status" value="1"/>
</dbReference>
<evidence type="ECO:0000256" key="12">
    <source>
        <dbReference type="SAM" id="MobiDB-lite"/>
    </source>
</evidence>
<dbReference type="InterPro" id="IPR002231">
    <property type="entry name" value="5HT_rcpt"/>
</dbReference>
<evidence type="ECO:0000256" key="6">
    <source>
        <dbReference type="ARBA" id="ARBA00023136"/>
    </source>
</evidence>
<dbReference type="PRINTS" id="PR00237">
    <property type="entry name" value="GPCRRHODOPSN"/>
</dbReference>
<evidence type="ECO:0000256" key="10">
    <source>
        <dbReference type="ARBA" id="ARBA00023224"/>
    </source>
</evidence>
<evidence type="ECO:0000256" key="8">
    <source>
        <dbReference type="ARBA" id="ARBA00023170"/>
    </source>
</evidence>
<keyword evidence="4 13" id="KW-1133">Transmembrane helix</keyword>
<dbReference type="GO" id="GO:0004993">
    <property type="term" value="F:G protein-coupled serotonin receptor activity"/>
    <property type="evidence" value="ECO:0007669"/>
    <property type="project" value="InterPro"/>
</dbReference>
<feature type="transmembrane region" description="Helical" evidence="13">
    <location>
        <begin position="350"/>
        <end position="370"/>
    </location>
</feature>
<dbReference type="GO" id="GO:0043410">
    <property type="term" value="P:positive regulation of MAPK cascade"/>
    <property type="evidence" value="ECO:0007669"/>
    <property type="project" value="TreeGrafter"/>
</dbReference>
<accession>S4S110</accession>
<evidence type="ECO:0000256" key="7">
    <source>
        <dbReference type="ARBA" id="ARBA00023157"/>
    </source>
</evidence>
<feature type="compositionally biased region" description="Low complexity" evidence="12">
    <location>
        <begin position="1"/>
        <end position="22"/>
    </location>
</feature>
<feature type="transmembrane region" description="Helical" evidence="13">
    <location>
        <begin position="164"/>
        <end position="184"/>
    </location>
</feature>
<dbReference type="InterPro" id="IPR000276">
    <property type="entry name" value="GPCR_Rhodpsn"/>
</dbReference>
<evidence type="ECO:0000256" key="5">
    <source>
        <dbReference type="ARBA" id="ARBA00023040"/>
    </source>
</evidence>
<evidence type="ECO:0000256" key="1">
    <source>
        <dbReference type="ARBA" id="ARBA00004651"/>
    </source>
</evidence>
<feature type="transmembrane region" description="Helical" evidence="13">
    <location>
        <begin position="204"/>
        <end position="228"/>
    </location>
</feature>
<evidence type="ECO:0000313" key="15">
    <source>
        <dbReference type="Ensembl" id="ENSPMAP00000011152.1"/>
    </source>
</evidence>
<protein>
    <submittedName>
        <fullName evidence="15">5-hydroxytryptamine receptor 1F</fullName>
    </submittedName>
</protein>
<feature type="domain" description="G-protein coupled receptors family 1 profile" evidence="14">
    <location>
        <begin position="64"/>
        <end position="406"/>
    </location>
</feature>
<dbReference type="PRINTS" id="PR01101">
    <property type="entry name" value="5HTRECEPTOR"/>
</dbReference>
<keyword evidence="10 11" id="KW-0807">Transducer</keyword>
<feature type="transmembrane region" description="Helical" evidence="13">
    <location>
        <begin position="390"/>
        <end position="409"/>
    </location>
</feature>
<organism evidence="15">
    <name type="scientific">Petromyzon marinus</name>
    <name type="common">Sea lamprey</name>
    <dbReference type="NCBI Taxonomy" id="7757"/>
    <lineage>
        <taxon>Eukaryota</taxon>
        <taxon>Metazoa</taxon>
        <taxon>Chordata</taxon>
        <taxon>Craniata</taxon>
        <taxon>Vertebrata</taxon>
        <taxon>Cyclostomata</taxon>
        <taxon>Hyperoartia</taxon>
        <taxon>Petromyzontiformes</taxon>
        <taxon>Petromyzontidae</taxon>
        <taxon>Petromyzon</taxon>
    </lineage>
</organism>
<dbReference type="PANTHER" id="PTHR24248">
    <property type="entry name" value="ADRENERGIC RECEPTOR-RELATED G-PROTEIN COUPLED RECEPTOR"/>
    <property type="match status" value="1"/>
</dbReference>
<evidence type="ECO:0000256" key="9">
    <source>
        <dbReference type="ARBA" id="ARBA00023180"/>
    </source>
</evidence>
<reference evidence="15" key="1">
    <citation type="submission" date="2025-08" db="UniProtKB">
        <authorList>
            <consortium name="Ensembl"/>
        </authorList>
    </citation>
    <scope>IDENTIFICATION</scope>
</reference>
<dbReference type="Ensembl" id="ENSPMAT00000011198.1">
    <property type="protein sequence ID" value="ENSPMAP00000011152.1"/>
    <property type="gene ID" value="ENSPMAG00000010171.1"/>
</dbReference>
<evidence type="ECO:0000256" key="13">
    <source>
        <dbReference type="SAM" id="Phobius"/>
    </source>
</evidence>
<dbReference type="InterPro" id="IPR017452">
    <property type="entry name" value="GPCR_Rhodpsn_7TM"/>
</dbReference>
<keyword evidence="2" id="KW-1003">Cell membrane</keyword>
<dbReference type="GO" id="GO:0071880">
    <property type="term" value="P:adenylate cyclase-activating adrenergic receptor signaling pathway"/>
    <property type="evidence" value="ECO:0007669"/>
    <property type="project" value="TreeGrafter"/>
</dbReference>
<proteinExistence type="inferred from homology"/>
<sequence length="426" mass="46623">LAAPWNASEMSAAANTTATNGSERPLPPAATLDASEASSLSSSSAAKVATSLTLAALALATVVVNALVIAAISATRKLRQPANYLIGSLAVADLLVAALVMPVAAAYVVTGEWALGGALCDLWLSLDVTCCTASILHLCAIALDRFWAITDAAEYAHKRTPGRAALMIAASWLLAACISVPPLFWRRRDPAKPRCIIEHDHVLYTIYSTFGAFYVPLALLLALYCRIFRAAKRLYEKRESKQREKLSVSAESAVSLEQPSQSQHQQQQQQPAGKLFRLPQPFCMSETSSSDQTLAQAERSGQHQQSVSAVARRSKRSLRPPRSVRFMSARLDQRRPCLQERISGSRERRAAKTLGLILGAFVVCWLPFFIKELVVNLCKSCAVSPEVADLLTWLGYMNSLINPLIYTMFNEDFKSAFRKLVSRQPR</sequence>
<dbReference type="PROSITE" id="PS50262">
    <property type="entry name" value="G_PROTEIN_RECEP_F1_2"/>
    <property type="match status" value="1"/>
</dbReference>
<keyword evidence="9" id="KW-0325">Glycoprotein</keyword>
<comment type="similarity">
    <text evidence="11">Belongs to the G-protein coupled receptor 1 family.</text>
</comment>
<dbReference type="SMART" id="SM01381">
    <property type="entry name" value="7TM_GPCR_Srsx"/>
    <property type="match status" value="1"/>
</dbReference>
<dbReference type="CDD" id="cd15064">
    <property type="entry name" value="7tmA_5-HT1_5_7"/>
    <property type="match status" value="1"/>
</dbReference>
<feature type="transmembrane region" description="Helical" evidence="13">
    <location>
        <begin position="48"/>
        <end position="72"/>
    </location>
</feature>
<reference evidence="15" key="2">
    <citation type="submission" date="2025-09" db="UniProtKB">
        <authorList>
            <consortium name="Ensembl"/>
        </authorList>
    </citation>
    <scope>IDENTIFICATION</scope>
</reference>
<keyword evidence="8 11" id="KW-0675">Receptor</keyword>
<dbReference type="GO" id="GO:0005886">
    <property type="term" value="C:plasma membrane"/>
    <property type="evidence" value="ECO:0007669"/>
    <property type="project" value="UniProtKB-SubCell"/>
</dbReference>
<evidence type="ECO:0000256" key="3">
    <source>
        <dbReference type="ARBA" id="ARBA00022692"/>
    </source>
</evidence>
<dbReference type="PROSITE" id="PS00237">
    <property type="entry name" value="G_PROTEIN_RECEP_F1_1"/>
    <property type="match status" value="1"/>
</dbReference>
<feature type="region of interest" description="Disordered" evidence="12">
    <location>
        <begin position="250"/>
        <end position="271"/>
    </location>
</feature>
<feature type="region of interest" description="Disordered" evidence="12">
    <location>
        <begin position="1"/>
        <end position="30"/>
    </location>
</feature>
<dbReference type="HOGENOM" id="CLU_009579_11_1_1"/>
<dbReference type="PANTHER" id="PTHR24248:SF201">
    <property type="entry name" value="5-HYDROXYTRYPTAMINE RECEPTOR 1B"/>
    <property type="match status" value="1"/>
</dbReference>
<name>S4S110_PETMA</name>
<comment type="subcellular location">
    <subcellularLocation>
        <location evidence="1">Cell membrane</location>
        <topology evidence="1">Multi-pass membrane protein</topology>
    </subcellularLocation>
</comment>
<evidence type="ECO:0000256" key="11">
    <source>
        <dbReference type="RuleBase" id="RU000688"/>
    </source>
</evidence>
<dbReference type="AlphaFoldDB" id="S4S110"/>
<evidence type="ECO:0000256" key="2">
    <source>
        <dbReference type="ARBA" id="ARBA00022475"/>
    </source>
</evidence>
<dbReference type="GeneTree" id="ENSGT01010000222287"/>
<dbReference type="STRING" id="7757.ENSPMAP00000011152"/>
<feature type="region of interest" description="Disordered" evidence="12">
    <location>
        <begin position="293"/>
        <end position="319"/>
    </location>
</feature>
<keyword evidence="5 11" id="KW-0297">G-protein coupled receptor</keyword>
<dbReference type="Pfam" id="PF00001">
    <property type="entry name" value="7tm_1"/>
    <property type="match status" value="1"/>
</dbReference>
<keyword evidence="7" id="KW-1015">Disulfide bond</keyword>
<feature type="transmembrane region" description="Helical" evidence="13">
    <location>
        <begin position="84"/>
        <end position="110"/>
    </location>
</feature>
<keyword evidence="3 11" id="KW-0812">Transmembrane</keyword>